<proteinExistence type="predicted"/>
<dbReference type="PATRIC" id="fig|37916.4.peg.2698"/>
<gene>
    <name evidence="1" type="ORF">MCHLDSM_02772</name>
</gene>
<sequence length="208" mass="22874">MQPVSYLIRSRSQTPPVAVLTFGDRRAPRALRDLPTTGLDGLTAWRRVVVVGSSADLAATLTALLRADRLDVEVAHVRRPWQARRALTAPATRVPLIRDETGTVVVGAAHWRPADGQRTIRGEAVVDDTVLFDGEVPAVRIEPTAQLPGLRAAVLAGRWRPRRWVTGRAAQLGTTGALVIRDGVPGPRPLRRSTFYRHTEGWLRVGRR</sequence>
<protein>
    <recommendedName>
        <fullName evidence="3">Peptidase M50</fullName>
    </recommendedName>
</protein>
<dbReference type="EMBL" id="JYNL01000023">
    <property type="protein sequence ID" value="KMO76623.1"/>
    <property type="molecule type" value="Genomic_DNA"/>
</dbReference>
<organism evidence="1 2">
    <name type="scientific">Mycolicibacterium chlorophenolicum</name>
    <dbReference type="NCBI Taxonomy" id="37916"/>
    <lineage>
        <taxon>Bacteria</taxon>
        <taxon>Bacillati</taxon>
        <taxon>Actinomycetota</taxon>
        <taxon>Actinomycetes</taxon>
        <taxon>Mycobacteriales</taxon>
        <taxon>Mycobacteriaceae</taxon>
        <taxon>Mycolicibacterium</taxon>
    </lineage>
</organism>
<evidence type="ECO:0000313" key="2">
    <source>
        <dbReference type="Proteomes" id="UP000036513"/>
    </source>
</evidence>
<name>A0A0J6W4D3_9MYCO</name>
<keyword evidence="2" id="KW-1185">Reference proteome</keyword>
<evidence type="ECO:0008006" key="3">
    <source>
        <dbReference type="Google" id="ProtNLM"/>
    </source>
</evidence>
<evidence type="ECO:0000313" key="1">
    <source>
        <dbReference type="EMBL" id="KMO76623.1"/>
    </source>
</evidence>
<dbReference type="STRING" id="37916.MCHLDSM_02772"/>
<dbReference type="AlphaFoldDB" id="A0A0J6W4D3"/>
<accession>A0A0J6W4D3</accession>
<reference evidence="1 2" key="1">
    <citation type="journal article" date="2015" name="Genome Biol. Evol.">
        <title>Characterization of Three Mycobacterium spp. with Potential Use in Bioremediation by Genome Sequencing and Comparative Genomics.</title>
        <authorList>
            <person name="Das S."/>
            <person name="Pettersson B.M."/>
            <person name="Behra P.R."/>
            <person name="Ramesh M."/>
            <person name="Dasgupta S."/>
            <person name="Bhattacharya A."/>
            <person name="Kirsebom L.A."/>
        </authorList>
    </citation>
    <scope>NUCLEOTIDE SEQUENCE [LARGE SCALE GENOMIC DNA]</scope>
    <source>
        <strain evidence="1 2">DSM 43826</strain>
    </source>
</reference>
<dbReference type="Proteomes" id="UP000036513">
    <property type="component" value="Unassembled WGS sequence"/>
</dbReference>
<comment type="caution">
    <text evidence="1">The sequence shown here is derived from an EMBL/GenBank/DDBJ whole genome shotgun (WGS) entry which is preliminary data.</text>
</comment>